<dbReference type="Pfam" id="PF00400">
    <property type="entry name" value="WD40"/>
    <property type="match status" value="3"/>
</dbReference>
<gene>
    <name evidence="4" type="ORF">K443DRAFT_9917</name>
</gene>
<dbReference type="PROSITE" id="PS50082">
    <property type="entry name" value="WD_REPEATS_2"/>
    <property type="match status" value="3"/>
</dbReference>
<evidence type="ECO:0000256" key="1">
    <source>
        <dbReference type="ARBA" id="ARBA00022574"/>
    </source>
</evidence>
<dbReference type="STRING" id="1095629.A0A0C9WXG7"/>
<name>A0A0C9WXG7_9AGAR</name>
<dbReference type="SMART" id="SM00320">
    <property type="entry name" value="WD40"/>
    <property type="match status" value="2"/>
</dbReference>
<feature type="repeat" description="WD" evidence="3">
    <location>
        <begin position="404"/>
        <end position="425"/>
    </location>
</feature>
<dbReference type="AlphaFoldDB" id="A0A0C9WXG7"/>
<dbReference type="InterPro" id="IPR001680">
    <property type="entry name" value="WD40_rpt"/>
</dbReference>
<dbReference type="PANTHER" id="PTHR22847">
    <property type="entry name" value="WD40 REPEAT PROTEIN"/>
    <property type="match status" value="1"/>
</dbReference>
<dbReference type="OrthoDB" id="10420889at2759"/>
<dbReference type="Gene3D" id="2.130.10.10">
    <property type="entry name" value="YVTN repeat-like/Quinoprotein amine dehydrogenase"/>
    <property type="match status" value="2"/>
</dbReference>
<dbReference type="SUPFAM" id="SSF50978">
    <property type="entry name" value="WD40 repeat-like"/>
    <property type="match status" value="1"/>
</dbReference>
<dbReference type="InterPro" id="IPR020472">
    <property type="entry name" value="WD40_PAC1"/>
</dbReference>
<dbReference type="CDD" id="cd21037">
    <property type="entry name" value="MLKL_NTD"/>
    <property type="match status" value="1"/>
</dbReference>
<dbReference type="PRINTS" id="PR00320">
    <property type="entry name" value="GPROTEINBRPT"/>
</dbReference>
<evidence type="ECO:0000313" key="5">
    <source>
        <dbReference type="Proteomes" id="UP000054477"/>
    </source>
</evidence>
<feature type="repeat" description="WD" evidence="3">
    <location>
        <begin position="318"/>
        <end position="359"/>
    </location>
</feature>
<dbReference type="InterPro" id="IPR059179">
    <property type="entry name" value="MLKL-like_MCAfunc"/>
</dbReference>
<dbReference type="PROSITE" id="PS50294">
    <property type="entry name" value="WD_REPEATS_REGION"/>
    <property type="match status" value="3"/>
</dbReference>
<organism evidence="4 5">
    <name type="scientific">Laccaria amethystina LaAM-08-1</name>
    <dbReference type="NCBI Taxonomy" id="1095629"/>
    <lineage>
        <taxon>Eukaryota</taxon>
        <taxon>Fungi</taxon>
        <taxon>Dikarya</taxon>
        <taxon>Basidiomycota</taxon>
        <taxon>Agaricomycotina</taxon>
        <taxon>Agaricomycetes</taxon>
        <taxon>Agaricomycetidae</taxon>
        <taxon>Agaricales</taxon>
        <taxon>Agaricineae</taxon>
        <taxon>Hydnangiaceae</taxon>
        <taxon>Laccaria</taxon>
    </lineage>
</organism>
<dbReference type="EMBL" id="KN838693">
    <property type="protein sequence ID" value="KIJ97435.1"/>
    <property type="molecule type" value="Genomic_DNA"/>
</dbReference>
<keyword evidence="1 3" id="KW-0853">WD repeat</keyword>
<dbReference type="PANTHER" id="PTHR22847:SF637">
    <property type="entry name" value="WD REPEAT DOMAIN 5B"/>
    <property type="match status" value="1"/>
</dbReference>
<dbReference type="InterPro" id="IPR036322">
    <property type="entry name" value="WD40_repeat_dom_sf"/>
</dbReference>
<sequence>MNTTRLNPTGSNLLQVISRGGLSALEVITASGNTFPPLKAAVVEALAIIGIIKKFKTNKKDWATFSESLIEKIEEIVQATCQYHGSEVLLTLKPNFENLKGILDHLKGDVMKIQQQTPCKRLANFKKDPKKIEGFQIKLKGLPNFQVYLGVGESSQNANTKGMEIWEDTITSEANKYYKSIKRKNIGQRPAAIGNVSQVNVLNQAHDFQINDSIFNSANTININDNKELEAKIADAIEQSNVEKWLQELKAPSHGKYFSGQFFFCRDEAELQDPDNLWRRLALDLALGSNDLKKVLAQTLIVKMGQMEHWSNKCFLRLAGHDGGVASIAFSPDDRRIVSGSDDKTVRVWDAQTGHSLMDPLKGHDDWVTSVAFSADGRHIVSGSYDETVRVWDAQTGQSVVDPLKGHDHWIASVAFSPDGRHIIS</sequence>
<feature type="repeat" description="WD" evidence="3">
    <location>
        <begin position="361"/>
        <end position="402"/>
    </location>
</feature>
<dbReference type="InterPro" id="IPR019775">
    <property type="entry name" value="WD40_repeat_CS"/>
</dbReference>
<dbReference type="InterPro" id="IPR015943">
    <property type="entry name" value="WD40/YVTN_repeat-like_dom_sf"/>
</dbReference>
<dbReference type="PROSITE" id="PS00678">
    <property type="entry name" value="WD_REPEATS_1"/>
    <property type="match status" value="2"/>
</dbReference>
<evidence type="ECO:0000256" key="3">
    <source>
        <dbReference type="PROSITE-ProRule" id="PRU00221"/>
    </source>
</evidence>
<dbReference type="Proteomes" id="UP000054477">
    <property type="component" value="Unassembled WGS sequence"/>
</dbReference>
<reference evidence="4 5" key="1">
    <citation type="submission" date="2014-04" db="EMBL/GenBank/DDBJ databases">
        <authorList>
            <consortium name="DOE Joint Genome Institute"/>
            <person name="Kuo A."/>
            <person name="Kohler A."/>
            <person name="Nagy L.G."/>
            <person name="Floudas D."/>
            <person name="Copeland A."/>
            <person name="Barry K.W."/>
            <person name="Cichocki N."/>
            <person name="Veneault-Fourrey C."/>
            <person name="LaButti K."/>
            <person name="Lindquist E.A."/>
            <person name="Lipzen A."/>
            <person name="Lundell T."/>
            <person name="Morin E."/>
            <person name="Murat C."/>
            <person name="Sun H."/>
            <person name="Tunlid A."/>
            <person name="Henrissat B."/>
            <person name="Grigoriev I.V."/>
            <person name="Hibbett D.S."/>
            <person name="Martin F."/>
            <person name="Nordberg H.P."/>
            <person name="Cantor M.N."/>
            <person name="Hua S.X."/>
        </authorList>
    </citation>
    <scope>NUCLEOTIDE SEQUENCE [LARGE SCALE GENOMIC DNA]</scope>
    <source>
        <strain evidence="4 5">LaAM-08-1</strain>
    </source>
</reference>
<accession>A0A0C9WXG7</accession>
<proteinExistence type="predicted"/>
<reference evidence="5" key="2">
    <citation type="submission" date="2015-01" db="EMBL/GenBank/DDBJ databases">
        <title>Evolutionary Origins and Diversification of the Mycorrhizal Mutualists.</title>
        <authorList>
            <consortium name="DOE Joint Genome Institute"/>
            <consortium name="Mycorrhizal Genomics Consortium"/>
            <person name="Kohler A."/>
            <person name="Kuo A."/>
            <person name="Nagy L.G."/>
            <person name="Floudas D."/>
            <person name="Copeland A."/>
            <person name="Barry K.W."/>
            <person name="Cichocki N."/>
            <person name="Veneault-Fourrey C."/>
            <person name="LaButti K."/>
            <person name="Lindquist E.A."/>
            <person name="Lipzen A."/>
            <person name="Lundell T."/>
            <person name="Morin E."/>
            <person name="Murat C."/>
            <person name="Riley R."/>
            <person name="Ohm R."/>
            <person name="Sun H."/>
            <person name="Tunlid A."/>
            <person name="Henrissat B."/>
            <person name="Grigoriev I.V."/>
            <person name="Hibbett D.S."/>
            <person name="Martin F."/>
        </authorList>
    </citation>
    <scope>NUCLEOTIDE SEQUENCE [LARGE SCALE GENOMIC DNA]</scope>
    <source>
        <strain evidence="5">LaAM-08-1</strain>
    </source>
</reference>
<evidence type="ECO:0000313" key="4">
    <source>
        <dbReference type="EMBL" id="KIJ97435.1"/>
    </source>
</evidence>
<protein>
    <submittedName>
        <fullName evidence="4">Uncharacterized protein</fullName>
    </submittedName>
</protein>
<dbReference type="HOGENOM" id="CLU_645671_0_0_1"/>
<keyword evidence="5" id="KW-1185">Reference proteome</keyword>
<dbReference type="GO" id="GO:1990234">
    <property type="term" value="C:transferase complex"/>
    <property type="evidence" value="ECO:0007669"/>
    <property type="project" value="UniProtKB-ARBA"/>
</dbReference>
<keyword evidence="2" id="KW-0677">Repeat</keyword>
<evidence type="ECO:0000256" key="2">
    <source>
        <dbReference type="ARBA" id="ARBA00022737"/>
    </source>
</evidence>